<dbReference type="PANTHER" id="PTHR34301:SF8">
    <property type="entry name" value="ATPASE DOMAIN-CONTAINING PROTEIN"/>
    <property type="match status" value="1"/>
</dbReference>
<evidence type="ECO:0000313" key="3">
    <source>
        <dbReference type="Proteomes" id="UP000658514"/>
    </source>
</evidence>
<accession>A0ABR8A3L8</accession>
<dbReference type="InterPro" id="IPR011990">
    <property type="entry name" value="TPR-like_helical_dom_sf"/>
</dbReference>
<feature type="repeat" description="TPR" evidence="1">
    <location>
        <begin position="393"/>
        <end position="426"/>
    </location>
</feature>
<feature type="repeat" description="TPR" evidence="1">
    <location>
        <begin position="427"/>
        <end position="460"/>
    </location>
</feature>
<evidence type="ECO:0000313" key="2">
    <source>
        <dbReference type="EMBL" id="MBD2194525.1"/>
    </source>
</evidence>
<dbReference type="Proteomes" id="UP000658514">
    <property type="component" value="Unassembled WGS sequence"/>
</dbReference>
<dbReference type="PANTHER" id="PTHR34301">
    <property type="entry name" value="DNA-BINDING PROTEIN-RELATED"/>
    <property type="match status" value="1"/>
</dbReference>
<dbReference type="Gene3D" id="3.40.50.300">
    <property type="entry name" value="P-loop containing nucleotide triphosphate hydrolases"/>
    <property type="match status" value="1"/>
</dbReference>
<gene>
    <name evidence="2" type="ORF">H6G24_03315</name>
</gene>
<dbReference type="InterPro" id="IPR027417">
    <property type="entry name" value="P-loop_NTPase"/>
</dbReference>
<dbReference type="SUPFAM" id="SSF48452">
    <property type="entry name" value="TPR-like"/>
    <property type="match status" value="1"/>
</dbReference>
<proteinExistence type="predicted"/>
<dbReference type="RefSeq" id="WP_190538709.1">
    <property type="nucleotide sequence ID" value="NZ_CAWPNO010000073.1"/>
</dbReference>
<dbReference type="SMART" id="SM00028">
    <property type="entry name" value="TPR"/>
    <property type="match status" value="3"/>
</dbReference>
<dbReference type="Pfam" id="PF14559">
    <property type="entry name" value="TPR_19"/>
    <property type="match status" value="1"/>
</dbReference>
<feature type="repeat" description="TPR" evidence="1">
    <location>
        <begin position="466"/>
        <end position="499"/>
    </location>
</feature>
<dbReference type="SUPFAM" id="SSF52540">
    <property type="entry name" value="P-loop containing nucleoside triphosphate hydrolases"/>
    <property type="match status" value="1"/>
</dbReference>
<keyword evidence="1" id="KW-0802">TPR repeat</keyword>
<protein>
    <submittedName>
        <fullName evidence="2">Tetratricopeptide repeat protein</fullName>
    </submittedName>
</protein>
<keyword evidence="3" id="KW-1185">Reference proteome</keyword>
<dbReference type="PROSITE" id="PS50005">
    <property type="entry name" value="TPR"/>
    <property type="match status" value="3"/>
</dbReference>
<evidence type="ECO:0000256" key="1">
    <source>
        <dbReference type="PROSITE-ProRule" id="PRU00339"/>
    </source>
</evidence>
<organism evidence="2 3">
    <name type="scientific">Calothrix parietina FACHB-288</name>
    <dbReference type="NCBI Taxonomy" id="2692896"/>
    <lineage>
        <taxon>Bacteria</taxon>
        <taxon>Bacillati</taxon>
        <taxon>Cyanobacteriota</taxon>
        <taxon>Cyanophyceae</taxon>
        <taxon>Nostocales</taxon>
        <taxon>Calotrichaceae</taxon>
        <taxon>Calothrix</taxon>
    </lineage>
</organism>
<dbReference type="Pfam" id="PF13181">
    <property type="entry name" value="TPR_8"/>
    <property type="match status" value="1"/>
</dbReference>
<dbReference type="EMBL" id="JACJQH010000004">
    <property type="protein sequence ID" value="MBD2194525.1"/>
    <property type="molecule type" value="Genomic_DNA"/>
</dbReference>
<dbReference type="Gene3D" id="1.25.40.10">
    <property type="entry name" value="Tetratricopeptide repeat domain"/>
    <property type="match status" value="1"/>
</dbReference>
<dbReference type="InterPro" id="IPR019734">
    <property type="entry name" value="TPR_rpt"/>
</dbReference>
<reference evidence="2 3" key="1">
    <citation type="journal article" date="2020" name="ISME J.">
        <title>Comparative genomics reveals insights into cyanobacterial evolution and habitat adaptation.</title>
        <authorList>
            <person name="Chen M.Y."/>
            <person name="Teng W.K."/>
            <person name="Zhao L."/>
            <person name="Hu C.X."/>
            <person name="Zhou Y.K."/>
            <person name="Han B.P."/>
            <person name="Song L.R."/>
            <person name="Shu W.S."/>
        </authorList>
    </citation>
    <scope>NUCLEOTIDE SEQUENCE [LARGE SCALE GENOMIC DNA]</scope>
    <source>
        <strain evidence="2 3">FACHB-288</strain>
    </source>
</reference>
<name>A0ABR8A3L8_9CYAN</name>
<comment type="caution">
    <text evidence="2">The sequence shown here is derived from an EMBL/GenBank/DDBJ whole genome shotgun (WGS) entry which is preliminary data.</text>
</comment>
<sequence>MVSASDWEDNPYIIGRPIYEPELFFGREDLFNFIQDNLNQQAQVILLHGQRRIGKSSILSQIPNFITLEEFLFVPLSLEGKSQKSLSEVLHELGREIIDFLELSPSQVLLPSKSDLAEDAQIFFNDFLPQIYQLIAGKNLVLLLDEFDVLGDSEENSAISHFFPCLQSIVYWHKELYIIPVVGRQLYDMPNLLSLFRQAPHREIGLLDRHSAERLIVKPAEGILTYQADAIDRILELSAGHPYFTQVICFALFSQARDEQRWIVNRQDVDNIVESAIEIGEAGLAWFRDGLPIAERVVFSAAAQAQQQTNSVVKGEPLTQLVQCGVVLTEPFHTAEERLLEWGFFKQLGTSGLPELYYLNNYKVTVELVRRWLIKRYPLRREIWELAKLDSPSDRIYQQATKLYQNNHIENALQLYEQVLQINPNHFDALFRLAEVCIDVKDFDAAVELYARAYKVDPIRNKEGFVQALLSYGQELMEQDRFEAAKEQFRQALILQPDNIVIQAALIAAQEETKISRSGERFVITNGKYVEKVSDAIIISHPINIGEQSIHINQGIDLGEVTVTDATYLLSNSIAQLQTLDAPEAIRLADLLQQLQTEIVTNIELEPEDKAEALEQVIALAEAGKYPEEGRMRRIARTSLKILIGTLAGLPSSATLVRTANQLLPAISKLLNLNL</sequence>